<dbReference type="KEGG" id="tmn:UCRPA7_572"/>
<feature type="region of interest" description="Disordered" evidence="1">
    <location>
        <begin position="1"/>
        <end position="40"/>
    </location>
</feature>
<name>R8BWP3_PHAM7</name>
<dbReference type="GeneID" id="19326302"/>
<protein>
    <submittedName>
        <fullName evidence="2">Uncharacterized protein</fullName>
    </submittedName>
</protein>
<dbReference type="EMBL" id="KB932812">
    <property type="protein sequence ID" value="EOO03791.1"/>
    <property type="molecule type" value="Genomic_DNA"/>
</dbReference>
<feature type="compositionally biased region" description="Polar residues" evidence="1">
    <location>
        <begin position="1"/>
        <end position="10"/>
    </location>
</feature>
<proteinExistence type="predicted"/>
<gene>
    <name evidence="2" type="ORF">UCRPA7_572</name>
</gene>
<dbReference type="RefSeq" id="XP_007911357.1">
    <property type="nucleotide sequence ID" value="XM_007913166.1"/>
</dbReference>
<dbReference type="HOGENOM" id="CLU_1929068_0_0_1"/>
<dbReference type="AlphaFoldDB" id="R8BWP3"/>
<keyword evidence="3" id="KW-1185">Reference proteome</keyword>
<accession>R8BWP3</accession>
<evidence type="ECO:0000313" key="3">
    <source>
        <dbReference type="Proteomes" id="UP000014074"/>
    </source>
</evidence>
<sequence>MNRGVSNVKTSKSRRPGTTRAVSHGGAGKSVRTKPRPISQIPWGTAATSALEAGAVAAIKASHGPGGLSQKGAKVVTAALGAALVDTFLSKKMPKKKGGIRHAAMREATEAALGNFVVGPIAAGGGGRRRR</sequence>
<evidence type="ECO:0000256" key="1">
    <source>
        <dbReference type="SAM" id="MobiDB-lite"/>
    </source>
</evidence>
<evidence type="ECO:0000313" key="2">
    <source>
        <dbReference type="EMBL" id="EOO03791.1"/>
    </source>
</evidence>
<reference evidence="3" key="1">
    <citation type="journal article" date="2013" name="Genome Announc.">
        <title>Draft genome sequence of the ascomycete Phaeoacremonium aleophilum strain UCR-PA7, a causal agent of the esca disease complex in grapevines.</title>
        <authorList>
            <person name="Blanco-Ulate B."/>
            <person name="Rolshausen P."/>
            <person name="Cantu D."/>
        </authorList>
    </citation>
    <scope>NUCLEOTIDE SEQUENCE [LARGE SCALE GENOMIC DNA]</scope>
    <source>
        <strain evidence="3">UCR-PA7</strain>
    </source>
</reference>
<dbReference type="OrthoDB" id="3539922at2759"/>
<dbReference type="Proteomes" id="UP000014074">
    <property type="component" value="Unassembled WGS sequence"/>
</dbReference>
<organism evidence="2 3">
    <name type="scientific">Phaeoacremonium minimum (strain UCR-PA7)</name>
    <name type="common">Esca disease fungus</name>
    <name type="synonym">Togninia minima</name>
    <dbReference type="NCBI Taxonomy" id="1286976"/>
    <lineage>
        <taxon>Eukaryota</taxon>
        <taxon>Fungi</taxon>
        <taxon>Dikarya</taxon>
        <taxon>Ascomycota</taxon>
        <taxon>Pezizomycotina</taxon>
        <taxon>Sordariomycetes</taxon>
        <taxon>Sordariomycetidae</taxon>
        <taxon>Togniniales</taxon>
        <taxon>Togniniaceae</taxon>
        <taxon>Phaeoacremonium</taxon>
    </lineage>
</organism>